<protein>
    <recommendedName>
        <fullName evidence="3">Preprotein translocase subunit SecA</fullName>
    </recommendedName>
</protein>
<organism evidence="1 2">
    <name type="scientific">Pedobacter changchengzhani</name>
    <dbReference type="NCBI Taxonomy" id="2529274"/>
    <lineage>
        <taxon>Bacteria</taxon>
        <taxon>Pseudomonadati</taxon>
        <taxon>Bacteroidota</taxon>
        <taxon>Sphingobacteriia</taxon>
        <taxon>Sphingobacteriales</taxon>
        <taxon>Sphingobacteriaceae</taxon>
        <taxon>Pedobacter</taxon>
    </lineage>
</organism>
<comment type="caution">
    <text evidence="1">The sequence shown here is derived from an EMBL/GenBank/DDBJ whole genome shotgun (WGS) entry which is preliminary data.</text>
</comment>
<evidence type="ECO:0000313" key="2">
    <source>
        <dbReference type="Proteomes" id="UP000295668"/>
    </source>
</evidence>
<dbReference type="AlphaFoldDB" id="A0A4R5MMM5"/>
<evidence type="ECO:0000313" key="1">
    <source>
        <dbReference type="EMBL" id="TDG36934.1"/>
    </source>
</evidence>
<dbReference type="EMBL" id="SJCY01000003">
    <property type="protein sequence ID" value="TDG36934.1"/>
    <property type="molecule type" value="Genomic_DNA"/>
</dbReference>
<reference evidence="1 2" key="1">
    <citation type="submission" date="2019-02" db="EMBL/GenBank/DDBJ databases">
        <title>Pedobacter sp. nov., a novel speices isolated from soil of pinguins habitat in Antarcitica.</title>
        <authorList>
            <person name="He R.-H."/>
        </authorList>
    </citation>
    <scope>NUCLEOTIDE SEQUENCE [LARGE SCALE GENOMIC DNA]</scope>
    <source>
        <strain evidence="1 2">E01020</strain>
    </source>
</reference>
<dbReference type="Gene3D" id="1.10.3060.10">
    <property type="entry name" value="Helical scaffold and wing domains of SecA"/>
    <property type="match status" value="1"/>
</dbReference>
<dbReference type="Proteomes" id="UP000295668">
    <property type="component" value="Unassembled WGS sequence"/>
</dbReference>
<dbReference type="OrthoDB" id="678128at2"/>
<proteinExistence type="predicted"/>
<dbReference type="RefSeq" id="WP_133261880.1">
    <property type="nucleotide sequence ID" value="NZ_SJCY01000003.1"/>
</dbReference>
<name>A0A4R5MMM5_9SPHI</name>
<evidence type="ECO:0008006" key="3">
    <source>
        <dbReference type="Google" id="ProtNLM"/>
    </source>
</evidence>
<gene>
    <name evidence="1" type="ORF">EZJ43_06540</name>
</gene>
<sequence>MFGLFGKKEKSLKVIDNVWITEQAKFAACVAHKKNNAKVIFVAWFEETKNKLHDFFLENGIEDQIYLADRLSIPQQDSELIFVEHHPLRAEEERKATEFGVSEITVFSSISEPLFKLFGGDRIAEMMQKMGMREDEIIQHDMISKSIKNAQEKIASKSIINGSGRSQGDWLLNVGLNKESF</sequence>
<accession>A0A4R5MMM5</accession>
<keyword evidence="2" id="KW-1185">Reference proteome</keyword>